<accession>A0A5B7HBK9</accession>
<evidence type="ECO:0000313" key="2">
    <source>
        <dbReference type="EMBL" id="MPC67483.1"/>
    </source>
</evidence>
<evidence type="ECO:0000256" key="1">
    <source>
        <dbReference type="SAM" id="MobiDB-lite"/>
    </source>
</evidence>
<sequence length="94" mass="9887">MCRVVGPLPFGVPVSDANQHHSYRSSEDKAGPQGTAVTISSDLSMLRPSSSQEARSETEGITEGCAETTEATIAERSLENSRSCTPGETIDCLG</sequence>
<organism evidence="2 3">
    <name type="scientific">Portunus trituberculatus</name>
    <name type="common">Swimming crab</name>
    <name type="synonym">Neptunus trituberculatus</name>
    <dbReference type="NCBI Taxonomy" id="210409"/>
    <lineage>
        <taxon>Eukaryota</taxon>
        <taxon>Metazoa</taxon>
        <taxon>Ecdysozoa</taxon>
        <taxon>Arthropoda</taxon>
        <taxon>Crustacea</taxon>
        <taxon>Multicrustacea</taxon>
        <taxon>Malacostraca</taxon>
        <taxon>Eumalacostraca</taxon>
        <taxon>Eucarida</taxon>
        <taxon>Decapoda</taxon>
        <taxon>Pleocyemata</taxon>
        <taxon>Brachyura</taxon>
        <taxon>Eubrachyura</taxon>
        <taxon>Portunoidea</taxon>
        <taxon>Portunidae</taxon>
        <taxon>Portuninae</taxon>
        <taxon>Portunus</taxon>
    </lineage>
</organism>
<feature type="compositionally biased region" description="Low complexity" evidence="1">
    <location>
        <begin position="40"/>
        <end position="51"/>
    </location>
</feature>
<protein>
    <submittedName>
        <fullName evidence="2">Uncharacterized protein</fullName>
    </submittedName>
</protein>
<feature type="region of interest" description="Disordered" evidence="1">
    <location>
        <begin position="1"/>
        <end position="62"/>
    </location>
</feature>
<evidence type="ECO:0000313" key="3">
    <source>
        <dbReference type="Proteomes" id="UP000324222"/>
    </source>
</evidence>
<comment type="caution">
    <text evidence="2">The sequence shown here is derived from an EMBL/GenBank/DDBJ whole genome shotgun (WGS) entry which is preliminary data.</text>
</comment>
<dbReference type="AlphaFoldDB" id="A0A5B7HBK9"/>
<dbReference type="Proteomes" id="UP000324222">
    <property type="component" value="Unassembled WGS sequence"/>
</dbReference>
<name>A0A5B7HBK9_PORTR</name>
<gene>
    <name evidence="2" type="ORF">E2C01_061660</name>
</gene>
<reference evidence="2 3" key="1">
    <citation type="submission" date="2019-05" db="EMBL/GenBank/DDBJ databases">
        <title>Another draft genome of Portunus trituberculatus and its Hox gene families provides insights of decapod evolution.</title>
        <authorList>
            <person name="Jeong J.-H."/>
            <person name="Song I."/>
            <person name="Kim S."/>
            <person name="Choi T."/>
            <person name="Kim D."/>
            <person name="Ryu S."/>
            <person name="Kim W."/>
        </authorList>
    </citation>
    <scope>NUCLEOTIDE SEQUENCE [LARGE SCALE GENOMIC DNA]</scope>
    <source>
        <tissue evidence="2">Muscle</tissue>
    </source>
</reference>
<proteinExistence type="predicted"/>
<dbReference type="EMBL" id="VSRR010026301">
    <property type="protein sequence ID" value="MPC67483.1"/>
    <property type="molecule type" value="Genomic_DNA"/>
</dbReference>
<keyword evidence="3" id="KW-1185">Reference proteome</keyword>